<sequence length="233" mass="26697">MALKDYYVEKAVEDSGLLIGEDSWAVKYINIGRARTIMEAFDDDASWFITVNEVNNYTRSRPLNWSLPHWIAYWAIGDFASIEEIFDAMIRLAYQVLPENRRGVNMRISTTESTIKIRFELLLEKAESKCLLFIPDAHGQTLFPMFYLSLKRDLEIISLARKHVLTDHETYESLVTILLISGAALDRIKSLRSIFEQQSPDNPRTHPDLSLFASRVPPKRGFGGGTVIFMDMS</sequence>
<dbReference type="EMBL" id="WIUZ02000001">
    <property type="protein sequence ID" value="KAF9793080.1"/>
    <property type="molecule type" value="Genomic_DNA"/>
</dbReference>
<evidence type="ECO:0000313" key="2">
    <source>
        <dbReference type="Proteomes" id="UP000736335"/>
    </source>
</evidence>
<evidence type="ECO:0000313" key="1">
    <source>
        <dbReference type="EMBL" id="KAF9793080.1"/>
    </source>
</evidence>
<gene>
    <name evidence="1" type="ORF">BJ322DRAFT_1154205</name>
</gene>
<comment type="caution">
    <text evidence="1">The sequence shown here is derived from an EMBL/GenBank/DDBJ whole genome shotgun (WGS) entry which is preliminary data.</text>
</comment>
<reference evidence="1" key="2">
    <citation type="submission" date="2020-11" db="EMBL/GenBank/DDBJ databases">
        <authorList>
            <consortium name="DOE Joint Genome Institute"/>
            <person name="Kuo A."/>
            <person name="Miyauchi S."/>
            <person name="Kiss E."/>
            <person name="Drula E."/>
            <person name="Kohler A."/>
            <person name="Sanchez-Garcia M."/>
            <person name="Andreopoulos B."/>
            <person name="Barry K.W."/>
            <person name="Bonito G."/>
            <person name="Buee M."/>
            <person name="Carver A."/>
            <person name="Chen C."/>
            <person name="Cichocki N."/>
            <person name="Clum A."/>
            <person name="Culley D."/>
            <person name="Crous P.W."/>
            <person name="Fauchery L."/>
            <person name="Girlanda M."/>
            <person name="Hayes R."/>
            <person name="Keri Z."/>
            <person name="Labutti K."/>
            <person name="Lipzen A."/>
            <person name="Lombard V."/>
            <person name="Magnuson J."/>
            <person name="Maillard F."/>
            <person name="Morin E."/>
            <person name="Murat C."/>
            <person name="Nolan M."/>
            <person name="Ohm R."/>
            <person name="Pangilinan J."/>
            <person name="Pereira M."/>
            <person name="Perotto S."/>
            <person name="Peter M."/>
            <person name="Riley R."/>
            <person name="Sitrit Y."/>
            <person name="Stielow B."/>
            <person name="Szollosi G."/>
            <person name="Zifcakova L."/>
            <person name="Stursova M."/>
            <person name="Spatafora J.W."/>
            <person name="Tedersoo L."/>
            <person name="Vaario L.-M."/>
            <person name="Yamada A."/>
            <person name="Yan M."/>
            <person name="Wang P."/>
            <person name="Xu J."/>
            <person name="Bruns T."/>
            <person name="Baldrian P."/>
            <person name="Vilgalys R."/>
            <person name="Henrissat B."/>
            <person name="Grigoriev I.V."/>
            <person name="Hibbett D."/>
            <person name="Nagy L.G."/>
            <person name="Martin F.M."/>
        </authorList>
    </citation>
    <scope>NUCLEOTIDE SEQUENCE</scope>
    <source>
        <strain evidence="1">UH-Tt-Lm1</strain>
    </source>
</reference>
<dbReference type="Proteomes" id="UP000736335">
    <property type="component" value="Unassembled WGS sequence"/>
</dbReference>
<proteinExistence type="predicted"/>
<name>A0A9P6LC69_9AGAM</name>
<accession>A0A9P6LC69</accession>
<reference evidence="1" key="1">
    <citation type="journal article" date="2020" name="Nat. Commun.">
        <title>Large-scale genome sequencing of mycorrhizal fungi provides insights into the early evolution of symbiotic traits.</title>
        <authorList>
            <person name="Miyauchi S."/>
            <person name="Kiss E."/>
            <person name="Kuo A."/>
            <person name="Drula E."/>
            <person name="Kohler A."/>
            <person name="Sanchez-Garcia M."/>
            <person name="Morin E."/>
            <person name="Andreopoulos B."/>
            <person name="Barry K.W."/>
            <person name="Bonito G."/>
            <person name="Buee M."/>
            <person name="Carver A."/>
            <person name="Chen C."/>
            <person name="Cichocki N."/>
            <person name="Clum A."/>
            <person name="Culley D."/>
            <person name="Crous P.W."/>
            <person name="Fauchery L."/>
            <person name="Girlanda M."/>
            <person name="Hayes R.D."/>
            <person name="Keri Z."/>
            <person name="LaButti K."/>
            <person name="Lipzen A."/>
            <person name="Lombard V."/>
            <person name="Magnuson J."/>
            <person name="Maillard F."/>
            <person name="Murat C."/>
            <person name="Nolan M."/>
            <person name="Ohm R.A."/>
            <person name="Pangilinan J."/>
            <person name="Pereira M.F."/>
            <person name="Perotto S."/>
            <person name="Peter M."/>
            <person name="Pfister S."/>
            <person name="Riley R."/>
            <person name="Sitrit Y."/>
            <person name="Stielow J.B."/>
            <person name="Szollosi G."/>
            <person name="Zifcakova L."/>
            <person name="Stursova M."/>
            <person name="Spatafora J.W."/>
            <person name="Tedersoo L."/>
            <person name="Vaario L.M."/>
            <person name="Yamada A."/>
            <person name="Yan M."/>
            <person name="Wang P."/>
            <person name="Xu J."/>
            <person name="Bruns T."/>
            <person name="Baldrian P."/>
            <person name="Vilgalys R."/>
            <person name="Dunand C."/>
            <person name="Henrissat B."/>
            <person name="Grigoriev I.V."/>
            <person name="Hibbett D."/>
            <person name="Nagy L.G."/>
            <person name="Martin F.M."/>
        </authorList>
    </citation>
    <scope>NUCLEOTIDE SEQUENCE</scope>
    <source>
        <strain evidence="1">UH-Tt-Lm1</strain>
    </source>
</reference>
<dbReference type="OrthoDB" id="2122982at2759"/>
<dbReference type="AlphaFoldDB" id="A0A9P6LC69"/>
<protein>
    <submittedName>
        <fullName evidence="1">Uncharacterized protein</fullName>
    </submittedName>
</protein>
<keyword evidence="2" id="KW-1185">Reference proteome</keyword>
<organism evidence="1 2">
    <name type="scientific">Thelephora terrestris</name>
    <dbReference type="NCBI Taxonomy" id="56493"/>
    <lineage>
        <taxon>Eukaryota</taxon>
        <taxon>Fungi</taxon>
        <taxon>Dikarya</taxon>
        <taxon>Basidiomycota</taxon>
        <taxon>Agaricomycotina</taxon>
        <taxon>Agaricomycetes</taxon>
        <taxon>Thelephorales</taxon>
        <taxon>Thelephoraceae</taxon>
        <taxon>Thelephora</taxon>
    </lineage>
</organism>